<dbReference type="AlphaFoldDB" id="A0A6J6ADZ5"/>
<accession>A0A6J6ADZ5</accession>
<protein>
    <submittedName>
        <fullName evidence="1">Unannotated protein</fullName>
    </submittedName>
</protein>
<name>A0A6J6ADZ5_9ZZZZ</name>
<proteinExistence type="predicted"/>
<reference evidence="1" key="1">
    <citation type="submission" date="2020-05" db="EMBL/GenBank/DDBJ databases">
        <authorList>
            <person name="Chiriac C."/>
            <person name="Salcher M."/>
            <person name="Ghai R."/>
            <person name="Kavagutti S V."/>
        </authorList>
    </citation>
    <scope>NUCLEOTIDE SEQUENCE</scope>
</reference>
<organism evidence="1">
    <name type="scientific">freshwater metagenome</name>
    <dbReference type="NCBI Taxonomy" id="449393"/>
    <lineage>
        <taxon>unclassified sequences</taxon>
        <taxon>metagenomes</taxon>
        <taxon>ecological metagenomes</taxon>
    </lineage>
</organism>
<dbReference type="EMBL" id="CAESPC010000088">
    <property type="protein sequence ID" value="CAB4367013.1"/>
    <property type="molecule type" value="Genomic_DNA"/>
</dbReference>
<gene>
    <name evidence="1" type="ORF">UFOPK4180_00612</name>
</gene>
<evidence type="ECO:0000313" key="1">
    <source>
        <dbReference type="EMBL" id="CAB4367013.1"/>
    </source>
</evidence>
<sequence length="287" mass="32927">MSDRQDRTSEHGESPEILVGIMHVTRDPWLSITRDGQLPSWKKSKFQNFSVVYFFSSATKLTTALSTFVEWLRWNKYRYASYAIQLFLLISFRPWIRYIPTGTLVDQSESKINALALKVNIPELISTMRWKKLAFLKYFLEETSADFVIISTASSILNMDLIVEILSKLKNTDQPLYGGKIHHNHKVQDFASGSFTVLNRKSAALLLENTLLMPVHTNDDISFGMAFERLGIQPIDMKSLDFASLEMLREVPRNVLSEVPHFRLKSGPLGSRGDVEIMRELCDEIYP</sequence>